<keyword evidence="6" id="KW-0227">DNA damage</keyword>
<keyword evidence="10" id="KW-0539">Nucleus</keyword>
<accession>A0A0C2TKQ6</accession>
<keyword evidence="4" id="KW-0540">Nuclease</keyword>
<evidence type="ECO:0000256" key="3">
    <source>
        <dbReference type="ARBA" id="ARBA00004123"/>
    </source>
</evidence>
<dbReference type="GO" id="GO:0005634">
    <property type="term" value="C:nucleus"/>
    <property type="evidence" value="ECO:0007669"/>
    <property type="project" value="UniProtKB-SubCell"/>
</dbReference>
<comment type="subcellular location">
    <subcellularLocation>
        <location evidence="3">Nucleus</location>
    </subcellularLocation>
</comment>
<evidence type="ECO:0000256" key="5">
    <source>
        <dbReference type="ARBA" id="ARBA00022723"/>
    </source>
</evidence>
<dbReference type="GO" id="GO:0005737">
    <property type="term" value="C:cytoplasm"/>
    <property type="evidence" value="ECO:0007669"/>
    <property type="project" value="TreeGrafter"/>
</dbReference>
<reference evidence="11 12" key="1">
    <citation type="submission" date="2014-04" db="EMBL/GenBank/DDBJ databases">
        <title>Evolutionary Origins and Diversification of the Mycorrhizal Mutualists.</title>
        <authorList>
            <consortium name="DOE Joint Genome Institute"/>
            <consortium name="Mycorrhizal Genomics Consortium"/>
            <person name="Kohler A."/>
            <person name="Kuo A."/>
            <person name="Nagy L.G."/>
            <person name="Floudas D."/>
            <person name="Copeland A."/>
            <person name="Barry K.W."/>
            <person name="Cichocki N."/>
            <person name="Veneault-Fourrey C."/>
            <person name="LaButti K."/>
            <person name="Lindquist E.A."/>
            <person name="Lipzen A."/>
            <person name="Lundell T."/>
            <person name="Morin E."/>
            <person name="Murat C."/>
            <person name="Riley R."/>
            <person name="Ohm R."/>
            <person name="Sun H."/>
            <person name="Tunlid A."/>
            <person name="Henrissat B."/>
            <person name="Grigoriev I.V."/>
            <person name="Hibbett D.S."/>
            <person name="Martin F."/>
        </authorList>
    </citation>
    <scope>NUCLEOTIDE SEQUENCE [LARGE SCALE GENOMIC DNA]</scope>
    <source>
        <strain evidence="11 12">Koide BX008</strain>
    </source>
</reference>
<dbReference type="EMBL" id="KN818231">
    <property type="protein sequence ID" value="KIL67594.1"/>
    <property type="molecule type" value="Genomic_DNA"/>
</dbReference>
<evidence type="ECO:0000256" key="8">
    <source>
        <dbReference type="ARBA" id="ARBA00022842"/>
    </source>
</evidence>
<evidence type="ECO:0000256" key="10">
    <source>
        <dbReference type="ARBA" id="ARBA00023242"/>
    </source>
</evidence>
<gene>
    <name evidence="11" type="ORF">M378DRAFT_73755</name>
</gene>
<proteinExistence type="predicted"/>
<dbReference type="Gene3D" id="3.60.10.10">
    <property type="entry name" value="Endonuclease/exonuclease/phosphatase"/>
    <property type="match status" value="1"/>
</dbReference>
<dbReference type="GO" id="GO:0070260">
    <property type="term" value="F:5'-tyrosyl-DNA phosphodiesterase activity"/>
    <property type="evidence" value="ECO:0007669"/>
    <property type="project" value="TreeGrafter"/>
</dbReference>
<evidence type="ECO:0000256" key="6">
    <source>
        <dbReference type="ARBA" id="ARBA00022763"/>
    </source>
</evidence>
<dbReference type="OrthoDB" id="9975959at2759"/>
<evidence type="ECO:0000256" key="2">
    <source>
        <dbReference type="ARBA" id="ARBA00001946"/>
    </source>
</evidence>
<protein>
    <recommendedName>
        <fullName evidence="13">Endonuclease/exonuclease/phosphatase domain-containing protein</fullName>
    </recommendedName>
</protein>
<comment type="cofactor">
    <cofactor evidence="2">
        <name>Mg(2+)</name>
        <dbReference type="ChEBI" id="CHEBI:18420"/>
    </cofactor>
</comment>
<dbReference type="STRING" id="946122.A0A0C2TKQ6"/>
<dbReference type="CDD" id="cd09080">
    <property type="entry name" value="TDP2"/>
    <property type="match status" value="1"/>
</dbReference>
<evidence type="ECO:0000256" key="7">
    <source>
        <dbReference type="ARBA" id="ARBA00022801"/>
    </source>
</evidence>
<keyword evidence="7" id="KW-0378">Hydrolase</keyword>
<dbReference type="GO" id="GO:0046872">
    <property type="term" value="F:metal ion binding"/>
    <property type="evidence" value="ECO:0007669"/>
    <property type="project" value="UniProtKB-KW"/>
</dbReference>
<organism evidence="11 12">
    <name type="scientific">Amanita muscaria (strain Koide BX008)</name>
    <dbReference type="NCBI Taxonomy" id="946122"/>
    <lineage>
        <taxon>Eukaryota</taxon>
        <taxon>Fungi</taxon>
        <taxon>Dikarya</taxon>
        <taxon>Basidiomycota</taxon>
        <taxon>Agaricomycotina</taxon>
        <taxon>Agaricomycetes</taxon>
        <taxon>Agaricomycetidae</taxon>
        <taxon>Agaricales</taxon>
        <taxon>Pluteineae</taxon>
        <taxon>Amanitaceae</taxon>
        <taxon>Amanita</taxon>
    </lineage>
</organism>
<dbReference type="InterPro" id="IPR036691">
    <property type="entry name" value="Endo/exonu/phosph_ase_sf"/>
</dbReference>
<evidence type="ECO:0000313" key="12">
    <source>
        <dbReference type="Proteomes" id="UP000054549"/>
    </source>
</evidence>
<dbReference type="GO" id="GO:0004518">
    <property type="term" value="F:nuclease activity"/>
    <property type="evidence" value="ECO:0007669"/>
    <property type="project" value="UniProtKB-KW"/>
</dbReference>
<sequence>MQAISPVIPNLLLKSKGYRYRAQKNGWKHIHLNKPDDRKCPSQIRIITWNISFDMPGRVERLERALRHLQIDVLRCQEGGVPEPCCILLQELNVEAFPYLLKDQWVREYFVLTPISPEKWPVNAIYGNVTLISRSVPIVDCSIVHFGSSAQQRTGVVVDVRLQYPSRDEDSTSVLRIINTHLESLPSGFHARRMQLQLLAKMLSAELKEWRGGIIAGDMNAIGPNEHEYPEEVGLDDAWKGSEDCEEGHTWGYQTASQYPAARLDKILYLPRRDYKLSEPKRVGVAVSVKDPTSGNDLPLFVSDHYGLDTVLRMSC</sequence>
<name>A0A0C2TKQ6_AMAMK</name>
<keyword evidence="8" id="KW-0460">Magnesium</keyword>
<dbReference type="PANTHER" id="PTHR15822">
    <property type="entry name" value="TRAF AND TNF RECEPTOR-ASSOCIATED PROTEIN"/>
    <property type="match status" value="1"/>
</dbReference>
<dbReference type="SUPFAM" id="SSF56219">
    <property type="entry name" value="DNase I-like"/>
    <property type="match status" value="1"/>
</dbReference>
<dbReference type="Proteomes" id="UP000054549">
    <property type="component" value="Unassembled WGS sequence"/>
</dbReference>
<dbReference type="InParanoid" id="A0A0C2TKQ6"/>
<keyword evidence="9" id="KW-0234">DNA repair</keyword>
<evidence type="ECO:0000256" key="1">
    <source>
        <dbReference type="ARBA" id="ARBA00001936"/>
    </source>
</evidence>
<dbReference type="GO" id="GO:0006302">
    <property type="term" value="P:double-strand break repair"/>
    <property type="evidence" value="ECO:0007669"/>
    <property type="project" value="TreeGrafter"/>
</dbReference>
<dbReference type="GO" id="GO:0003697">
    <property type="term" value="F:single-stranded DNA binding"/>
    <property type="evidence" value="ECO:0007669"/>
    <property type="project" value="TreeGrafter"/>
</dbReference>
<evidence type="ECO:0000256" key="4">
    <source>
        <dbReference type="ARBA" id="ARBA00022722"/>
    </source>
</evidence>
<dbReference type="PANTHER" id="PTHR15822:SF4">
    <property type="entry name" value="TYROSYL-DNA PHOSPHODIESTERASE 2"/>
    <property type="match status" value="1"/>
</dbReference>
<evidence type="ECO:0000313" key="11">
    <source>
        <dbReference type="EMBL" id="KIL67594.1"/>
    </source>
</evidence>
<keyword evidence="5" id="KW-0479">Metal-binding</keyword>
<dbReference type="AlphaFoldDB" id="A0A0C2TKQ6"/>
<evidence type="ECO:0000256" key="9">
    <source>
        <dbReference type="ARBA" id="ARBA00023204"/>
    </source>
</evidence>
<keyword evidence="12" id="KW-1185">Reference proteome</keyword>
<evidence type="ECO:0008006" key="13">
    <source>
        <dbReference type="Google" id="ProtNLM"/>
    </source>
</evidence>
<dbReference type="HOGENOM" id="CLU_042307_0_0_1"/>
<dbReference type="InterPro" id="IPR051547">
    <property type="entry name" value="TDP2-like"/>
</dbReference>
<comment type="cofactor">
    <cofactor evidence="1">
        <name>Mn(2+)</name>
        <dbReference type="ChEBI" id="CHEBI:29035"/>
    </cofactor>
</comment>